<evidence type="ECO:0000256" key="5">
    <source>
        <dbReference type="SAM" id="MobiDB-lite"/>
    </source>
</evidence>
<organism evidence="7 8">
    <name type="scientific">Streptomyces lonegramiae</name>
    <dbReference type="NCBI Taxonomy" id="3075524"/>
    <lineage>
        <taxon>Bacteria</taxon>
        <taxon>Bacillati</taxon>
        <taxon>Actinomycetota</taxon>
        <taxon>Actinomycetes</taxon>
        <taxon>Kitasatosporales</taxon>
        <taxon>Streptomycetaceae</taxon>
        <taxon>Streptomyces</taxon>
    </lineage>
</organism>
<gene>
    <name evidence="7" type="ORF">RND15_39225</name>
</gene>
<proteinExistence type="predicted"/>
<evidence type="ECO:0000313" key="7">
    <source>
        <dbReference type="EMBL" id="MDT0548671.1"/>
    </source>
</evidence>
<evidence type="ECO:0008006" key="9">
    <source>
        <dbReference type="Google" id="ProtNLM"/>
    </source>
</evidence>
<evidence type="ECO:0000256" key="2">
    <source>
        <dbReference type="ARBA" id="ARBA00022692"/>
    </source>
</evidence>
<feature type="region of interest" description="Disordered" evidence="5">
    <location>
        <begin position="88"/>
        <end position="116"/>
    </location>
</feature>
<keyword evidence="4 6" id="KW-0472">Membrane</keyword>
<evidence type="ECO:0000256" key="3">
    <source>
        <dbReference type="ARBA" id="ARBA00022989"/>
    </source>
</evidence>
<dbReference type="EMBL" id="JAVRFD010000028">
    <property type="protein sequence ID" value="MDT0548671.1"/>
    <property type="molecule type" value="Genomic_DNA"/>
</dbReference>
<dbReference type="PANTHER" id="PTHR30614:SF21">
    <property type="entry name" value="AMINO ACID ABC TRANSPORTER PERMEASE"/>
    <property type="match status" value="1"/>
</dbReference>
<comment type="subcellular location">
    <subcellularLocation>
        <location evidence="1">Membrane</location>
        <topology evidence="1">Multi-pass membrane protein</topology>
    </subcellularLocation>
</comment>
<evidence type="ECO:0000313" key="8">
    <source>
        <dbReference type="Proteomes" id="UP001180754"/>
    </source>
</evidence>
<comment type="caution">
    <text evidence="7">The sequence shown here is derived from an EMBL/GenBank/DDBJ whole genome shotgun (WGS) entry which is preliminary data.</text>
</comment>
<reference evidence="7" key="1">
    <citation type="submission" date="2024-05" db="EMBL/GenBank/DDBJ databases">
        <title>30 novel species of actinomycetes from the DSMZ collection.</title>
        <authorList>
            <person name="Nouioui I."/>
        </authorList>
    </citation>
    <scope>NUCLEOTIDE SEQUENCE</scope>
    <source>
        <strain evidence="7">DSM 41529</strain>
    </source>
</reference>
<evidence type="ECO:0000256" key="4">
    <source>
        <dbReference type="ARBA" id="ARBA00023136"/>
    </source>
</evidence>
<dbReference type="InterPro" id="IPR043429">
    <property type="entry name" value="ArtM/GltK/GlnP/TcyL/YhdX-like"/>
</dbReference>
<keyword evidence="2 6" id="KW-0812">Transmembrane</keyword>
<accession>A0ABU2XRY1</accession>
<keyword evidence="3 6" id="KW-1133">Transmembrane helix</keyword>
<dbReference type="SUPFAM" id="SSF161098">
    <property type="entry name" value="MetI-like"/>
    <property type="match status" value="1"/>
</dbReference>
<keyword evidence="8" id="KW-1185">Reference proteome</keyword>
<feature type="transmembrane region" description="Helical" evidence="6">
    <location>
        <begin position="53"/>
        <end position="71"/>
    </location>
</feature>
<sequence>MILLPQAFRVMLPSLISQLVVILKDTSLAALILGQYQELLRASNLAAQQLNNPIPLFLVTGAIYVTINWLLSKLAQYVERHGDRVGRIGRNRRSEATLGNTRGPAVAPGPKDKVAS</sequence>
<protein>
    <recommendedName>
        <fullName evidence="9">Binding-protein-dependent transport system inner membrane component</fullName>
    </recommendedName>
</protein>
<evidence type="ECO:0000256" key="1">
    <source>
        <dbReference type="ARBA" id="ARBA00004141"/>
    </source>
</evidence>
<dbReference type="PANTHER" id="PTHR30614">
    <property type="entry name" value="MEMBRANE COMPONENT OF AMINO ACID ABC TRANSPORTER"/>
    <property type="match status" value="1"/>
</dbReference>
<name>A0ABU2XRY1_9ACTN</name>
<evidence type="ECO:0000256" key="6">
    <source>
        <dbReference type="SAM" id="Phobius"/>
    </source>
</evidence>
<dbReference type="Gene3D" id="1.10.3720.10">
    <property type="entry name" value="MetI-like"/>
    <property type="match status" value="1"/>
</dbReference>
<dbReference type="Proteomes" id="UP001180754">
    <property type="component" value="Unassembled WGS sequence"/>
</dbReference>
<dbReference type="RefSeq" id="WP_311729340.1">
    <property type="nucleotide sequence ID" value="NZ_JAVRFD010000028.1"/>
</dbReference>
<dbReference type="InterPro" id="IPR035906">
    <property type="entry name" value="MetI-like_sf"/>
</dbReference>